<accession>A0AAV7PZN2</accession>
<feature type="non-terminal residue" evidence="1">
    <location>
        <position position="1"/>
    </location>
</feature>
<evidence type="ECO:0000313" key="2">
    <source>
        <dbReference type="Proteomes" id="UP001066276"/>
    </source>
</evidence>
<dbReference type="AlphaFoldDB" id="A0AAV7PZN2"/>
<comment type="caution">
    <text evidence="1">The sequence shown here is derived from an EMBL/GenBank/DDBJ whole genome shotgun (WGS) entry which is preliminary data.</text>
</comment>
<keyword evidence="2" id="KW-1185">Reference proteome</keyword>
<feature type="non-terminal residue" evidence="1">
    <location>
        <position position="52"/>
    </location>
</feature>
<sequence>AVCVCEPGFRSAFPSLQTHRIRQLEEKGRSPLVVAGSSPLQLPLLRMSCPPQ</sequence>
<protein>
    <submittedName>
        <fullName evidence="1">Uncharacterized protein</fullName>
    </submittedName>
</protein>
<reference evidence="1" key="1">
    <citation type="journal article" date="2022" name="bioRxiv">
        <title>Sequencing and chromosome-scale assembly of the giantPleurodeles waltlgenome.</title>
        <authorList>
            <person name="Brown T."/>
            <person name="Elewa A."/>
            <person name="Iarovenko S."/>
            <person name="Subramanian E."/>
            <person name="Araus A.J."/>
            <person name="Petzold A."/>
            <person name="Susuki M."/>
            <person name="Suzuki K.-i.T."/>
            <person name="Hayashi T."/>
            <person name="Toyoda A."/>
            <person name="Oliveira C."/>
            <person name="Osipova E."/>
            <person name="Leigh N.D."/>
            <person name="Simon A."/>
            <person name="Yun M.H."/>
        </authorList>
    </citation>
    <scope>NUCLEOTIDE SEQUENCE</scope>
    <source>
        <strain evidence="1">20211129_DDA</strain>
        <tissue evidence="1">Liver</tissue>
    </source>
</reference>
<evidence type="ECO:0000313" key="1">
    <source>
        <dbReference type="EMBL" id="KAJ1131323.1"/>
    </source>
</evidence>
<dbReference type="EMBL" id="JANPWB010000011">
    <property type="protein sequence ID" value="KAJ1131323.1"/>
    <property type="molecule type" value="Genomic_DNA"/>
</dbReference>
<proteinExistence type="predicted"/>
<gene>
    <name evidence="1" type="ORF">NDU88_009660</name>
</gene>
<name>A0AAV7PZN2_PLEWA</name>
<dbReference type="Proteomes" id="UP001066276">
    <property type="component" value="Chromosome 7"/>
</dbReference>
<organism evidence="1 2">
    <name type="scientific">Pleurodeles waltl</name>
    <name type="common">Iberian ribbed newt</name>
    <dbReference type="NCBI Taxonomy" id="8319"/>
    <lineage>
        <taxon>Eukaryota</taxon>
        <taxon>Metazoa</taxon>
        <taxon>Chordata</taxon>
        <taxon>Craniata</taxon>
        <taxon>Vertebrata</taxon>
        <taxon>Euteleostomi</taxon>
        <taxon>Amphibia</taxon>
        <taxon>Batrachia</taxon>
        <taxon>Caudata</taxon>
        <taxon>Salamandroidea</taxon>
        <taxon>Salamandridae</taxon>
        <taxon>Pleurodelinae</taxon>
        <taxon>Pleurodeles</taxon>
    </lineage>
</organism>